<feature type="transmembrane region" description="Helical" evidence="1">
    <location>
        <begin position="264"/>
        <end position="286"/>
    </location>
</feature>
<dbReference type="EMBL" id="KM462875">
    <property type="protein sequence ID" value="AIT94656.1"/>
    <property type="molecule type" value="Genomic_DNA"/>
</dbReference>
<feature type="transmembrane region" description="Helical" evidence="1">
    <location>
        <begin position="149"/>
        <end position="177"/>
    </location>
</feature>
<feature type="transmembrane region" description="Helical" evidence="1">
    <location>
        <begin position="52"/>
        <end position="70"/>
    </location>
</feature>
<accession>A0A097KN66</accession>
<feature type="transmembrane region" description="Helical" evidence="1">
    <location>
        <begin position="183"/>
        <end position="200"/>
    </location>
</feature>
<gene>
    <name evidence="2" type="primary">ycf1</name>
</gene>
<keyword evidence="1" id="KW-0812">Transmembrane</keyword>
<feature type="transmembrane region" description="Helical" evidence="1">
    <location>
        <begin position="221"/>
        <end position="240"/>
    </location>
</feature>
<reference evidence="2" key="1">
    <citation type="journal article" date="2014" name="BMC Evol. Biol.">
        <title>Chloroplast phylogenomic analysis resolves deep-level relationships within the green algal class Trebouxiophyceae.</title>
        <authorList>
            <person name="Lemieux C."/>
            <person name="Otis C."/>
            <person name="Turmel M."/>
        </authorList>
    </citation>
    <scope>NUCLEOTIDE SEQUENCE</scope>
</reference>
<organism evidence="2">
    <name type="scientific">Pleurastrosarcina brevispinosa</name>
    <dbReference type="NCBI Taxonomy" id="163096"/>
    <lineage>
        <taxon>Eukaryota</taxon>
        <taxon>Viridiplantae</taxon>
        <taxon>Chlorophyta</taxon>
        <taxon>core chlorophytes</taxon>
        <taxon>Trebouxiophyceae</taxon>
        <taxon>Trebouxiophyceae incertae sedis</taxon>
        <taxon>Pleurastrosarcina</taxon>
    </lineage>
</organism>
<keyword evidence="2" id="KW-0934">Plastid</keyword>
<dbReference type="AlphaFoldDB" id="A0A097KN66"/>
<dbReference type="EMBL" id="KM462875">
    <property type="protein sequence ID" value="AIT94622.1"/>
    <property type="molecule type" value="Genomic_DNA"/>
</dbReference>
<geneLocation type="chloroplast" evidence="2"/>
<keyword evidence="1" id="KW-1133">Transmembrane helix</keyword>
<feature type="transmembrane region" description="Helical" evidence="1">
    <location>
        <begin position="115"/>
        <end position="137"/>
    </location>
</feature>
<protein>
    <submittedName>
        <fullName evidence="2">Hypothetical chloroplast RF1</fullName>
    </submittedName>
</protein>
<evidence type="ECO:0000256" key="1">
    <source>
        <dbReference type="SAM" id="Phobius"/>
    </source>
</evidence>
<name>A0A097KN66_9CHLO</name>
<feature type="transmembrane region" description="Helical" evidence="1">
    <location>
        <begin position="307"/>
        <end position="328"/>
    </location>
</feature>
<sequence length="843" mass="99903">MQIKRKYYNKEDLFSMSMTTIIKDYVDLLNNLYDSFGTDITLKKVIFETFSFFFETFKIFVFYLLSFQWLRDFIYLPLLVPKISNSIFREDFFFENPVFNLFNVFQISTYNNNKFLIGFLNSFFLSLPISTAHLIWIRRLLIQGIPAGIASGLGLILGQFLFVFSVIFGLRFLIIPFFSFEPLTYIFGILLIFSIIFDMFHERQIKRIPFLETTKKTLLQIFFLNFVLIWTQQNFIFHYLGNLTLDVEPTILQFLENQTFFDNIFYLFGILFGNLFFTFIFGFLIQKLNDFLYKSFSIIQSRWLQRLNRSLLVLIILFAFNSTSYYSFEYLFTNKLGFVPADISLRNFKLFSESKYFDKDFYDFQLDYNPRVINTFENLNYRGERAFYYGIKRQKITDPKGKKAKNLITNFRESLISPIETSGLKKSSVEQNNNFTKIDPQITQKSSNLTNNLKDFDIKNLIPLEDEVFQKENPMFFSLDQKKLLENRFTDISKNEFDNDDFFNKFAKTKHRKIEDKLKQIYYSNPIYKILLSVDIDSFLGRQPTSHFLNSEQEKELFEKRLLLAKYYDTLRDYKHFGLLTNGSKSYADRVYNHQFKGTLRIVRRLFSISLNEEQNEKGNLVLKFDRPLYTKENQNKYFHEELAAKPSQNEVFQADKNFHEEFENINFDENVKSVENNQFKTPFITRTESTPFYAGWDTELRKFVLTNRFLSKDTAGLLLNFNSTEKFKKYSLFNKLVDSNKKIEFTAWPLPKNILDKNDLSIPYSVLYESLDNPSNKKIELFFTNQLSVEEAKEKGLLYKSLPSAIRKINSSLNPVLSPNSGGFIWPGSSYLKFDLKSLLKK</sequence>
<keyword evidence="2" id="KW-0150">Chloroplast</keyword>
<proteinExistence type="predicted"/>
<evidence type="ECO:0000313" key="2">
    <source>
        <dbReference type="EMBL" id="AIT94622.1"/>
    </source>
</evidence>
<keyword evidence="1" id="KW-0472">Membrane</keyword>